<dbReference type="EMBL" id="CP002831">
    <property type="protein sequence ID" value="AFC24230.1"/>
    <property type="molecule type" value="Genomic_DNA"/>
</dbReference>
<sequence length="37" mass="4072">MIWGLPAQRAGRSLPGSQVCSALRRLWRLGLALRAPL</sequence>
<dbReference type="KEGG" id="sgn:SGRA_1495"/>
<protein>
    <submittedName>
        <fullName evidence="1">Uncharacterized protein</fullName>
    </submittedName>
</protein>
<evidence type="ECO:0000313" key="1">
    <source>
        <dbReference type="EMBL" id="AFC24230.1"/>
    </source>
</evidence>
<evidence type="ECO:0000313" key="2">
    <source>
        <dbReference type="Proteomes" id="UP000007519"/>
    </source>
</evidence>
<proteinExistence type="predicted"/>
<keyword evidence="2" id="KW-1185">Reference proteome</keyword>
<dbReference type="Proteomes" id="UP000007519">
    <property type="component" value="Chromosome"/>
</dbReference>
<gene>
    <name evidence="1" type="ordered locus">SGRA_1495</name>
</gene>
<accession>H6L958</accession>
<organism evidence="1 2">
    <name type="scientific">Saprospira grandis (strain Lewin)</name>
    <dbReference type="NCBI Taxonomy" id="984262"/>
    <lineage>
        <taxon>Bacteria</taxon>
        <taxon>Pseudomonadati</taxon>
        <taxon>Bacteroidota</taxon>
        <taxon>Saprospiria</taxon>
        <taxon>Saprospirales</taxon>
        <taxon>Saprospiraceae</taxon>
        <taxon>Saprospira</taxon>
    </lineage>
</organism>
<dbReference type="AlphaFoldDB" id="H6L958"/>
<dbReference type="STRING" id="984262.SGRA_1495"/>
<dbReference type="HOGENOM" id="CLU_199826_3_0_10"/>
<reference evidence="1 2" key="1">
    <citation type="journal article" date="2012" name="Stand. Genomic Sci.">
        <title>Complete genome sequencing and analysis of Saprospira grandis str. Lewin, a predatory marine bacterium.</title>
        <authorList>
            <person name="Saw J.H."/>
            <person name="Yuryev A."/>
            <person name="Kanbe M."/>
            <person name="Hou S."/>
            <person name="Young A.G."/>
            <person name="Aizawa S."/>
            <person name="Alam M."/>
        </authorList>
    </citation>
    <scope>NUCLEOTIDE SEQUENCE [LARGE SCALE GENOMIC DNA]</scope>
    <source>
        <strain evidence="1 2">Lewin</strain>
    </source>
</reference>
<name>H6L958_SAPGL</name>